<dbReference type="SUPFAM" id="SSF56112">
    <property type="entry name" value="Protein kinase-like (PK-like)"/>
    <property type="match status" value="1"/>
</dbReference>
<keyword evidence="5" id="KW-0723">Serine/threonine-protein kinase</keyword>
<keyword evidence="8 15" id="KW-0547">Nucleotide-binding</keyword>
<proteinExistence type="predicted"/>
<evidence type="ECO:0000256" key="13">
    <source>
        <dbReference type="ARBA" id="ARBA00047899"/>
    </source>
</evidence>
<dbReference type="PANTHER" id="PTHR47634">
    <property type="entry name" value="PROTEIN KINASE DOMAIN-CONTAINING PROTEIN-RELATED"/>
    <property type="match status" value="1"/>
</dbReference>
<dbReference type="Gene3D" id="1.10.510.10">
    <property type="entry name" value="Transferase(Phosphotransferase) domain 1"/>
    <property type="match status" value="2"/>
</dbReference>
<dbReference type="InterPro" id="IPR008271">
    <property type="entry name" value="Ser/Thr_kinase_AS"/>
</dbReference>
<dbReference type="InterPro" id="IPR017441">
    <property type="entry name" value="Protein_kinase_ATP_BS"/>
</dbReference>
<evidence type="ECO:0000256" key="15">
    <source>
        <dbReference type="PROSITE-ProRule" id="PRU10141"/>
    </source>
</evidence>
<keyword evidence="7" id="KW-0808">Transferase</keyword>
<evidence type="ECO:0000313" key="18">
    <source>
        <dbReference type="Ensembl" id="ENSAMXP00005022783.1"/>
    </source>
</evidence>
<evidence type="ECO:0000256" key="14">
    <source>
        <dbReference type="ARBA" id="ARBA00048679"/>
    </source>
</evidence>
<evidence type="ECO:0000256" key="4">
    <source>
        <dbReference type="ARBA" id="ARBA00022490"/>
    </source>
</evidence>
<keyword evidence="11 15" id="KW-0067">ATP-binding</keyword>
<evidence type="ECO:0000256" key="8">
    <source>
        <dbReference type="ARBA" id="ARBA00022741"/>
    </source>
</evidence>
<dbReference type="GO" id="GO:0005634">
    <property type="term" value="C:nucleus"/>
    <property type="evidence" value="ECO:0007669"/>
    <property type="project" value="UniProtKB-SubCell"/>
</dbReference>
<evidence type="ECO:0000256" key="11">
    <source>
        <dbReference type="ARBA" id="ARBA00022840"/>
    </source>
</evidence>
<evidence type="ECO:0000256" key="10">
    <source>
        <dbReference type="ARBA" id="ARBA00022782"/>
    </source>
</evidence>
<feature type="compositionally biased region" description="Acidic residues" evidence="16">
    <location>
        <begin position="240"/>
        <end position="267"/>
    </location>
</feature>
<evidence type="ECO:0000256" key="9">
    <source>
        <dbReference type="ARBA" id="ARBA00022777"/>
    </source>
</evidence>
<keyword evidence="10" id="KW-0221">Differentiation</keyword>
<keyword evidence="12" id="KW-0539">Nucleus</keyword>
<dbReference type="GO" id="GO:0005524">
    <property type="term" value="F:ATP binding"/>
    <property type="evidence" value="ECO:0007669"/>
    <property type="project" value="UniProtKB-UniRule"/>
</dbReference>
<keyword evidence="4" id="KW-0963">Cytoplasm</keyword>
<evidence type="ECO:0000256" key="7">
    <source>
        <dbReference type="ARBA" id="ARBA00022679"/>
    </source>
</evidence>
<organism evidence="18 19">
    <name type="scientific">Astyanax mexicanus</name>
    <name type="common">Blind cave fish</name>
    <name type="synonym">Astyanax fasciatus mexicanus</name>
    <dbReference type="NCBI Taxonomy" id="7994"/>
    <lineage>
        <taxon>Eukaryota</taxon>
        <taxon>Metazoa</taxon>
        <taxon>Chordata</taxon>
        <taxon>Craniata</taxon>
        <taxon>Vertebrata</taxon>
        <taxon>Euteleostomi</taxon>
        <taxon>Actinopterygii</taxon>
        <taxon>Neopterygii</taxon>
        <taxon>Teleostei</taxon>
        <taxon>Ostariophysi</taxon>
        <taxon>Characiformes</taxon>
        <taxon>Characoidei</taxon>
        <taxon>Acestrorhamphidae</taxon>
        <taxon>Acestrorhamphinae</taxon>
        <taxon>Astyanax</taxon>
    </lineage>
</organism>
<dbReference type="InterPro" id="IPR051334">
    <property type="entry name" value="SRPK"/>
</dbReference>
<dbReference type="InterPro" id="IPR000719">
    <property type="entry name" value="Prot_kinase_dom"/>
</dbReference>
<protein>
    <recommendedName>
        <fullName evidence="3">non-specific serine/threonine protein kinase</fullName>
        <ecNumber evidence="3">2.7.11.1</ecNumber>
    </recommendedName>
</protein>
<dbReference type="GO" id="GO:0030154">
    <property type="term" value="P:cell differentiation"/>
    <property type="evidence" value="ECO:0007669"/>
    <property type="project" value="UniProtKB-KW"/>
</dbReference>
<dbReference type="Gene3D" id="3.30.200.20">
    <property type="entry name" value="Phosphorylase Kinase, domain 1"/>
    <property type="match status" value="1"/>
</dbReference>
<comment type="catalytic activity">
    <reaction evidence="13">
        <text>L-threonyl-[protein] + ATP = O-phospho-L-threonyl-[protein] + ADP + H(+)</text>
        <dbReference type="Rhea" id="RHEA:46608"/>
        <dbReference type="Rhea" id="RHEA-COMP:11060"/>
        <dbReference type="Rhea" id="RHEA-COMP:11605"/>
        <dbReference type="ChEBI" id="CHEBI:15378"/>
        <dbReference type="ChEBI" id="CHEBI:30013"/>
        <dbReference type="ChEBI" id="CHEBI:30616"/>
        <dbReference type="ChEBI" id="CHEBI:61977"/>
        <dbReference type="ChEBI" id="CHEBI:456216"/>
        <dbReference type="EC" id="2.7.11.1"/>
    </reaction>
</comment>
<dbReference type="GO" id="GO:0005737">
    <property type="term" value="C:cytoplasm"/>
    <property type="evidence" value="ECO:0007669"/>
    <property type="project" value="UniProtKB-SubCell"/>
</dbReference>
<dbReference type="AlphaFoldDB" id="A0A8B9JJV4"/>
<dbReference type="FunFam" id="1.10.510.10:FF:000275">
    <property type="entry name" value="SRSF protein kinase 2 isoform X3"/>
    <property type="match status" value="1"/>
</dbReference>
<dbReference type="PROSITE" id="PS00107">
    <property type="entry name" value="PROTEIN_KINASE_ATP"/>
    <property type="match status" value="1"/>
</dbReference>
<dbReference type="PANTHER" id="PTHR47634:SF6">
    <property type="entry name" value="SRSF PROTEIN KINASE 2"/>
    <property type="match status" value="1"/>
</dbReference>
<dbReference type="GO" id="GO:0050684">
    <property type="term" value="P:regulation of mRNA processing"/>
    <property type="evidence" value="ECO:0007669"/>
    <property type="project" value="TreeGrafter"/>
</dbReference>
<evidence type="ECO:0000256" key="5">
    <source>
        <dbReference type="ARBA" id="ARBA00022527"/>
    </source>
</evidence>
<dbReference type="Pfam" id="PF00069">
    <property type="entry name" value="Pkinase"/>
    <property type="match status" value="2"/>
</dbReference>
<dbReference type="SMART" id="SM00220">
    <property type="entry name" value="S_TKc"/>
    <property type="match status" value="1"/>
</dbReference>
<evidence type="ECO:0000259" key="17">
    <source>
        <dbReference type="PROSITE" id="PS50011"/>
    </source>
</evidence>
<evidence type="ECO:0000256" key="6">
    <source>
        <dbReference type="ARBA" id="ARBA00022553"/>
    </source>
</evidence>
<dbReference type="FunFam" id="1.10.510.10:FF:000105">
    <property type="entry name" value="SRSF protein kinase 2"/>
    <property type="match status" value="1"/>
</dbReference>
<evidence type="ECO:0000256" key="1">
    <source>
        <dbReference type="ARBA" id="ARBA00004123"/>
    </source>
</evidence>
<feature type="domain" description="Protein kinase" evidence="17">
    <location>
        <begin position="30"/>
        <end position="588"/>
    </location>
</feature>
<dbReference type="Ensembl" id="ENSAMXT00005025171.1">
    <property type="protein sequence ID" value="ENSAMXP00005022783.1"/>
    <property type="gene ID" value="ENSAMXG00005011310.1"/>
</dbReference>
<keyword evidence="6" id="KW-0597">Phosphoprotein</keyword>
<comment type="subcellular location">
    <subcellularLocation>
        <location evidence="2">Cytoplasm</location>
    </subcellularLocation>
    <subcellularLocation>
        <location evidence="1">Nucleus</location>
    </subcellularLocation>
</comment>
<dbReference type="PROSITE" id="PS50011">
    <property type="entry name" value="PROTEIN_KINASE_DOM"/>
    <property type="match status" value="1"/>
</dbReference>
<evidence type="ECO:0000256" key="16">
    <source>
        <dbReference type="SAM" id="MobiDB-lite"/>
    </source>
</evidence>
<dbReference type="GO" id="GO:0004674">
    <property type="term" value="F:protein serine/threonine kinase activity"/>
    <property type="evidence" value="ECO:0007669"/>
    <property type="project" value="UniProtKB-KW"/>
</dbReference>
<evidence type="ECO:0000256" key="2">
    <source>
        <dbReference type="ARBA" id="ARBA00004496"/>
    </source>
</evidence>
<evidence type="ECO:0000313" key="19">
    <source>
        <dbReference type="Proteomes" id="UP000694621"/>
    </source>
</evidence>
<dbReference type="GO" id="GO:0000245">
    <property type="term" value="P:spliceosomal complex assembly"/>
    <property type="evidence" value="ECO:0007669"/>
    <property type="project" value="TreeGrafter"/>
</dbReference>
<keyword evidence="9" id="KW-0418">Kinase</keyword>
<accession>A0A8B9JJV4</accession>
<reference evidence="18" key="1">
    <citation type="submission" date="2025-08" db="UniProtKB">
        <authorList>
            <consortium name="Ensembl"/>
        </authorList>
    </citation>
    <scope>IDENTIFICATION</scope>
</reference>
<dbReference type="InterPro" id="IPR011009">
    <property type="entry name" value="Kinase-like_dom_sf"/>
</dbReference>
<evidence type="ECO:0000256" key="3">
    <source>
        <dbReference type="ARBA" id="ARBA00012513"/>
    </source>
</evidence>
<dbReference type="FunFam" id="3.30.200.20:FF:000163">
    <property type="entry name" value="SRSF protein kinase 2 isoform X1"/>
    <property type="match status" value="1"/>
</dbReference>
<dbReference type="EC" id="2.7.11.1" evidence="3"/>
<dbReference type="PROSITE" id="PS00108">
    <property type="entry name" value="PROTEIN_KINASE_ST"/>
    <property type="match status" value="1"/>
</dbReference>
<feature type="region of interest" description="Disordered" evidence="16">
    <location>
        <begin position="187"/>
        <end position="291"/>
    </location>
</feature>
<feature type="binding site" evidence="15">
    <location>
        <position position="59"/>
    </location>
    <ligand>
        <name>ATP</name>
        <dbReference type="ChEBI" id="CHEBI:30616"/>
    </ligand>
</feature>
<comment type="catalytic activity">
    <reaction evidence="14">
        <text>L-seryl-[protein] + ATP = O-phospho-L-seryl-[protein] + ADP + H(+)</text>
        <dbReference type="Rhea" id="RHEA:17989"/>
        <dbReference type="Rhea" id="RHEA-COMP:9863"/>
        <dbReference type="Rhea" id="RHEA-COMP:11604"/>
        <dbReference type="ChEBI" id="CHEBI:15378"/>
        <dbReference type="ChEBI" id="CHEBI:29999"/>
        <dbReference type="ChEBI" id="CHEBI:30616"/>
        <dbReference type="ChEBI" id="CHEBI:83421"/>
        <dbReference type="ChEBI" id="CHEBI:456216"/>
        <dbReference type="EC" id="2.7.11.1"/>
    </reaction>
</comment>
<feature type="compositionally biased region" description="Basic and acidic residues" evidence="16">
    <location>
        <begin position="209"/>
        <end position="225"/>
    </location>
</feature>
<dbReference type="GO" id="GO:0035556">
    <property type="term" value="P:intracellular signal transduction"/>
    <property type="evidence" value="ECO:0007669"/>
    <property type="project" value="TreeGrafter"/>
</dbReference>
<dbReference type="Proteomes" id="UP000694621">
    <property type="component" value="Unplaced"/>
</dbReference>
<name>A0A8B9JJV4_ASTMX</name>
<evidence type="ECO:0000256" key="12">
    <source>
        <dbReference type="ARBA" id="ARBA00023242"/>
    </source>
</evidence>
<sequence length="590" mass="67275">MDSYNFFYLSLFSAGGYHPVKIGDLFNGRYHVIRKLGWGHFSTVWLCWDIQGKRFVAMKVVKSAQHYTETALDEIKLLRCVRESDPSDPNKDMVVQLIDDFKISGINGIHVCMVFEVLGHHLLKWIIKSNYQGLPLPCVKSIIRQVLQGLDYLHTKCKIIHTDIKPENILMCVDDAFVRRMAVEATEWQKAGAPPPSGSPKIVSTGDQLEPKADECTEEKQPDQPKEEEEQEEQDRTEGAEDDDEEEEDEDDDEDDDEEDDEADDERQELRNSTEDQNDTPKTNGHVILNAKGRDHKSLQVAYNEDQRSDIVQNPPHHDTSLRLPPSIIYVLASGLQLMLPEWNLHLGFTYLSFTWKIHACCKVVKLCVHSLLHVFSIFITYLFTFTLLHLSANSYANSSVFIPPAKARAADLLVNPLDPRNADTLRVKIADLGNACWVHKHFTEDIQTRQYRSIEVLIGAGYSTPADIWSTACMAFELATGDYLFEPHSGEDYSRDEDHIALIMELLGKVPRKVVAAGKYSREFFSKKGELRHITKLKPWSLFDVLVEKYGWSAEDAGHFTHFLLPMLEMVPEKRASARDCLNHAWLSS</sequence>